<name>K0QYV5_THAOC</name>
<evidence type="ECO:0000313" key="3">
    <source>
        <dbReference type="Proteomes" id="UP000266841"/>
    </source>
</evidence>
<protein>
    <submittedName>
        <fullName evidence="2">Uncharacterized protein</fullName>
    </submittedName>
</protein>
<dbReference type="eggNOG" id="ENOG502QSXX">
    <property type="taxonomic scope" value="Eukaryota"/>
</dbReference>
<feature type="compositionally biased region" description="Basic residues" evidence="1">
    <location>
        <begin position="61"/>
        <end position="71"/>
    </location>
</feature>
<dbReference type="AlphaFoldDB" id="K0QYV5"/>
<evidence type="ECO:0000256" key="1">
    <source>
        <dbReference type="SAM" id="MobiDB-lite"/>
    </source>
</evidence>
<sequence>SAQSRQSGGRNGLAAPFAFGTSLVLRTRPGLASPTVPLKRARVGHILYRSPQVVAGLHRPGRATARPRCRGPKVSGMRPAGRPRAQGRHAMGGTKALHRPLREAARPDARTHLCDGSGGAGGGEAAADRKDAGRVLSAAGRNGGEAAAYAAVSSRHASSVLGRGDVRRGPRERPRGWRTSSPSDVPVHA</sequence>
<reference evidence="2 3" key="1">
    <citation type="journal article" date="2012" name="Genome Biol.">
        <title>Genome and low-iron response of an oceanic diatom adapted to chronic iron limitation.</title>
        <authorList>
            <person name="Lommer M."/>
            <person name="Specht M."/>
            <person name="Roy A.S."/>
            <person name="Kraemer L."/>
            <person name="Andreson R."/>
            <person name="Gutowska M.A."/>
            <person name="Wolf J."/>
            <person name="Bergner S.V."/>
            <person name="Schilhabel M.B."/>
            <person name="Klostermeier U.C."/>
            <person name="Beiko R.G."/>
            <person name="Rosenstiel P."/>
            <person name="Hippler M."/>
            <person name="Laroche J."/>
        </authorList>
    </citation>
    <scope>NUCLEOTIDE SEQUENCE [LARGE SCALE GENOMIC DNA]</scope>
    <source>
        <strain evidence="2 3">CCMP1005</strain>
    </source>
</reference>
<organism evidence="2 3">
    <name type="scientific">Thalassiosira oceanica</name>
    <name type="common">Marine diatom</name>
    <dbReference type="NCBI Taxonomy" id="159749"/>
    <lineage>
        <taxon>Eukaryota</taxon>
        <taxon>Sar</taxon>
        <taxon>Stramenopiles</taxon>
        <taxon>Ochrophyta</taxon>
        <taxon>Bacillariophyta</taxon>
        <taxon>Coscinodiscophyceae</taxon>
        <taxon>Thalassiosirophycidae</taxon>
        <taxon>Thalassiosirales</taxon>
        <taxon>Thalassiosiraceae</taxon>
        <taxon>Thalassiosira</taxon>
    </lineage>
</organism>
<feature type="region of interest" description="Disordered" evidence="1">
    <location>
        <begin position="151"/>
        <end position="189"/>
    </location>
</feature>
<comment type="caution">
    <text evidence="2">The sequence shown here is derived from an EMBL/GenBank/DDBJ whole genome shotgun (WGS) entry which is preliminary data.</text>
</comment>
<evidence type="ECO:0000313" key="2">
    <source>
        <dbReference type="EMBL" id="EJK44085.1"/>
    </source>
</evidence>
<dbReference type="EMBL" id="AGNL01050196">
    <property type="protein sequence ID" value="EJK44085.1"/>
    <property type="molecule type" value="Genomic_DNA"/>
</dbReference>
<dbReference type="Proteomes" id="UP000266841">
    <property type="component" value="Unassembled WGS sequence"/>
</dbReference>
<accession>K0QYV5</accession>
<feature type="compositionally biased region" description="Low complexity" evidence="1">
    <location>
        <begin position="151"/>
        <end position="163"/>
    </location>
</feature>
<feature type="compositionally biased region" description="Basic and acidic residues" evidence="1">
    <location>
        <begin position="164"/>
        <end position="175"/>
    </location>
</feature>
<feature type="region of interest" description="Disordered" evidence="1">
    <location>
        <begin position="61"/>
        <end position="92"/>
    </location>
</feature>
<feature type="non-terminal residue" evidence="2">
    <location>
        <position position="1"/>
    </location>
</feature>
<gene>
    <name evidence="2" type="ORF">THAOC_37404</name>
</gene>
<keyword evidence="3" id="KW-1185">Reference proteome</keyword>
<proteinExistence type="predicted"/>